<accession>A0A2I1H2K0</accession>
<dbReference type="EMBL" id="LLXI01001326">
    <property type="protein sequence ID" value="PKY53098.1"/>
    <property type="molecule type" value="Genomic_DNA"/>
</dbReference>
<dbReference type="AlphaFoldDB" id="A0A2I1H2K0"/>
<name>A0A2I1H2K0_9GLOM</name>
<protein>
    <submittedName>
        <fullName evidence="1">Uncharacterized protein</fullName>
    </submittedName>
</protein>
<gene>
    <name evidence="1" type="ORF">RhiirA4_471129</name>
</gene>
<organism evidence="1 2">
    <name type="scientific">Rhizophagus irregularis</name>
    <dbReference type="NCBI Taxonomy" id="588596"/>
    <lineage>
        <taxon>Eukaryota</taxon>
        <taxon>Fungi</taxon>
        <taxon>Fungi incertae sedis</taxon>
        <taxon>Mucoromycota</taxon>
        <taxon>Glomeromycotina</taxon>
        <taxon>Glomeromycetes</taxon>
        <taxon>Glomerales</taxon>
        <taxon>Glomeraceae</taxon>
        <taxon>Rhizophagus</taxon>
    </lineage>
</organism>
<sequence>MESTNKDIDPEITTAVTDVTFFKQKKFLCFTLKSYFAHENYEEIYTRFRQAVNGIEGYIGPEKTQTLGRHQLLIISFSNEASRNSIINTNIANIKAPFFVYNKDEIERVLALQNQELENRAIYVTDVPKYLT</sequence>
<keyword evidence="2" id="KW-1185">Reference proteome</keyword>
<evidence type="ECO:0000313" key="2">
    <source>
        <dbReference type="Proteomes" id="UP000234323"/>
    </source>
</evidence>
<reference evidence="1 2" key="1">
    <citation type="submission" date="2015-10" db="EMBL/GenBank/DDBJ databases">
        <title>Genome analyses suggest a sexual origin of heterokaryosis in a supposedly ancient asexual fungus.</title>
        <authorList>
            <person name="Ropars J."/>
            <person name="Sedzielewska K."/>
            <person name="Noel J."/>
            <person name="Charron P."/>
            <person name="Farinelli L."/>
            <person name="Marton T."/>
            <person name="Kruger M."/>
            <person name="Pelin A."/>
            <person name="Brachmann A."/>
            <person name="Corradi N."/>
        </authorList>
    </citation>
    <scope>NUCLEOTIDE SEQUENCE [LARGE SCALE GENOMIC DNA]</scope>
    <source>
        <strain evidence="1 2">A4</strain>
    </source>
</reference>
<comment type="caution">
    <text evidence="1">The sequence shown here is derived from an EMBL/GenBank/DDBJ whole genome shotgun (WGS) entry which is preliminary data.</text>
</comment>
<proteinExistence type="predicted"/>
<evidence type="ECO:0000313" key="1">
    <source>
        <dbReference type="EMBL" id="PKY53098.1"/>
    </source>
</evidence>
<dbReference type="Proteomes" id="UP000234323">
    <property type="component" value="Unassembled WGS sequence"/>
</dbReference>